<evidence type="ECO:0000313" key="2">
    <source>
        <dbReference type="Proteomes" id="UP000178885"/>
    </source>
</evidence>
<dbReference type="EMBL" id="MFSU01000026">
    <property type="protein sequence ID" value="OGI48525.1"/>
    <property type="molecule type" value="Genomic_DNA"/>
</dbReference>
<dbReference type="STRING" id="1817760.A2151_08565"/>
<organism evidence="1 2">
    <name type="scientific">Candidatus Muproteobacteria bacterium RBG_16_65_34</name>
    <dbReference type="NCBI Taxonomy" id="1817760"/>
    <lineage>
        <taxon>Bacteria</taxon>
        <taxon>Pseudomonadati</taxon>
        <taxon>Pseudomonadota</taxon>
        <taxon>Candidatus Muproteobacteria</taxon>
    </lineage>
</organism>
<gene>
    <name evidence="1" type="ORF">A2151_08565</name>
</gene>
<dbReference type="Proteomes" id="UP000178885">
    <property type="component" value="Unassembled WGS sequence"/>
</dbReference>
<comment type="caution">
    <text evidence="1">The sequence shown here is derived from an EMBL/GenBank/DDBJ whole genome shotgun (WGS) entry which is preliminary data.</text>
</comment>
<accession>A0A1F6TTW1</accession>
<dbReference type="AlphaFoldDB" id="A0A1F6TTW1"/>
<protein>
    <submittedName>
        <fullName evidence="1">Uncharacterized protein</fullName>
    </submittedName>
</protein>
<evidence type="ECO:0000313" key="1">
    <source>
        <dbReference type="EMBL" id="OGI48525.1"/>
    </source>
</evidence>
<sequence>MHTLSLYQFFRHQVQHGFRAQGLAEPETVDYVSEILARFAHTRLLYALRDAEGRPLEYIIDMLEHLRLAQHPEEGGRRERAREWRITRHVGEYTLFMSGLFRERLTARGELGYYIAHGSGAYGRCADYELNPVRQRLFRRLYRNFARFADTLDDMRRTQFPLAPLMNLRPEAATARLPLPSGEGMRVREETAQSTDTIRGSGSPWGGLSPTAENMLAALWRV</sequence>
<name>A0A1F6TTW1_9PROT</name>
<reference evidence="1 2" key="1">
    <citation type="journal article" date="2016" name="Nat. Commun.">
        <title>Thousands of microbial genomes shed light on interconnected biogeochemical processes in an aquifer system.</title>
        <authorList>
            <person name="Anantharaman K."/>
            <person name="Brown C.T."/>
            <person name="Hug L.A."/>
            <person name="Sharon I."/>
            <person name="Castelle C.J."/>
            <person name="Probst A.J."/>
            <person name="Thomas B.C."/>
            <person name="Singh A."/>
            <person name="Wilkins M.J."/>
            <person name="Karaoz U."/>
            <person name="Brodie E.L."/>
            <person name="Williams K.H."/>
            <person name="Hubbard S.S."/>
            <person name="Banfield J.F."/>
        </authorList>
    </citation>
    <scope>NUCLEOTIDE SEQUENCE [LARGE SCALE GENOMIC DNA]</scope>
</reference>
<proteinExistence type="predicted"/>